<dbReference type="AlphaFoldDB" id="A0AAW2V330"/>
<sequence length="99" mass="11234">MIFVASNHRPSNSIVVVAPHTSQQTVRNKSQSVFPSSRCTRLNQSSMLKPSYSTTHYDRLEAAYTKRAKLQRNKTWSKSSFSSKQAPHPSLTCTPRRHS</sequence>
<reference evidence="2" key="1">
    <citation type="submission" date="2020-06" db="EMBL/GenBank/DDBJ databases">
        <authorList>
            <person name="Li T."/>
            <person name="Hu X."/>
            <person name="Zhang T."/>
            <person name="Song X."/>
            <person name="Zhang H."/>
            <person name="Dai N."/>
            <person name="Sheng W."/>
            <person name="Hou X."/>
            <person name="Wei L."/>
        </authorList>
    </citation>
    <scope>NUCLEOTIDE SEQUENCE</scope>
    <source>
        <strain evidence="2">G02</strain>
        <tissue evidence="2">Leaf</tissue>
    </source>
</reference>
<organism evidence="2">
    <name type="scientific">Sesamum radiatum</name>
    <name type="common">Black benniseed</name>
    <dbReference type="NCBI Taxonomy" id="300843"/>
    <lineage>
        <taxon>Eukaryota</taxon>
        <taxon>Viridiplantae</taxon>
        <taxon>Streptophyta</taxon>
        <taxon>Embryophyta</taxon>
        <taxon>Tracheophyta</taxon>
        <taxon>Spermatophyta</taxon>
        <taxon>Magnoliopsida</taxon>
        <taxon>eudicotyledons</taxon>
        <taxon>Gunneridae</taxon>
        <taxon>Pentapetalae</taxon>
        <taxon>asterids</taxon>
        <taxon>lamiids</taxon>
        <taxon>Lamiales</taxon>
        <taxon>Pedaliaceae</taxon>
        <taxon>Sesamum</taxon>
    </lineage>
</organism>
<protein>
    <submittedName>
        <fullName evidence="2">Uncharacterized protein</fullName>
    </submittedName>
</protein>
<reference evidence="2" key="2">
    <citation type="journal article" date="2024" name="Plant">
        <title>Genomic evolution and insights into agronomic trait innovations of Sesamum species.</title>
        <authorList>
            <person name="Miao H."/>
            <person name="Wang L."/>
            <person name="Qu L."/>
            <person name="Liu H."/>
            <person name="Sun Y."/>
            <person name="Le M."/>
            <person name="Wang Q."/>
            <person name="Wei S."/>
            <person name="Zheng Y."/>
            <person name="Lin W."/>
            <person name="Duan Y."/>
            <person name="Cao H."/>
            <person name="Xiong S."/>
            <person name="Wang X."/>
            <person name="Wei L."/>
            <person name="Li C."/>
            <person name="Ma Q."/>
            <person name="Ju M."/>
            <person name="Zhao R."/>
            <person name="Li G."/>
            <person name="Mu C."/>
            <person name="Tian Q."/>
            <person name="Mei H."/>
            <person name="Zhang T."/>
            <person name="Gao T."/>
            <person name="Zhang H."/>
        </authorList>
    </citation>
    <scope>NUCLEOTIDE SEQUENCE</scope>
    <source>
        <strain evidence="2">G02</strain>
    </source>
</reference>
<accession>A0AAW2V330</accession>
<gene>
    <name evidence="2" type="ORF">Sradi_0894100</name>
</gene>
<evidence type="ECO:0000313" key="2">
    <source>
        <dbReference type="EMBL" id="KAL0423593.1"/>
    </source>
</evidence>
<feature type="compositionally biased region" description="Polar residues" evidence="1">
    <location>
        <begin position="73"/>
        <end position="85"/>
    </location>
</feature>
<name>A0AAW2V330_SESRA</name>
<dbReference type="EMBL" id="JACGWJ010000004">
    <property type="protein sequence ID" value="KAL0423593.1"/>
    <property type="molecule type" value="Genomic_DNA"/>
</dbReference>
<comment type="caution">
    <text evidence="2">The sequence shown here is derived from an EMBL/GenBank/DDBJ whole genome shotgun (WGS) entry which is preliminary data.</text>
</comment>
<evidence type="ECO:0000256" key="1">
    <source>
        <dbReference type="SAM" id="MobiDB-lite"/>
    </source>
</evidence>
<proteinExistence type="predicted"/>
<feature type="region of interest" description="Disordered" evidence="1">
    <location>
        <begin position="73"/>
        <end position="99"/>
    </location>
</feature>